<dbReference type="EMBL" id="JAUUCC010000149">
    <property type="protein sequence ID" value="MEE2055106.1"/>
    <property type="molecule type" value="Genomic_DNA"/>
</dbReference>
<comment type="caution">
    <text evidence="3">The sequence shown here is derived from an EMBL/GenBank/DDBJ whole genome shotgun (WGS) entry which is preliminary data.</text>
</comment>
<evidence type="ECO:0008006" key="5">
    <source>
        <dbReference type="Google" id="ProtNLM"/>
    </source>
</evidence>
<feature type="transmembrane region" description="Helical" evidence="2">
    <location>
        <begin position="256"/>
        <end position="275"/>
    </location>
</feature>
<feature type="compositionally biased region" description="Low complexity" evidence="1">
    <location>
        <begin position="26"/>
        <end position="38"/>
    </location>
</feature>
<dbReference type="Proteomes" id="UP001348641">
    <property type="component" value="Unassembled WGS sequence"/>
</dbReference>
<accession>A0ABU7L0N2</accession>
<keyword evidence="2" id="KW-0472">Membrane</keyword>
<feature type="transmembrane region" description="Helical" evidence="2">
    <location>
        <begin position="95"/>
        <end position="114"/>
    </location>
</feature>
<reference evidence="3 4" key="1">
    <citation type="submission" date="2023-07" db="EMBL/GenBank/DDBJ databases">
        <authorList>
            <person name="Girao M."/>
            <person name="Carvalho M.F."/>
        </authorList>
    </citation>
    <scope>NUCLEOTIDE SEQUENCE [LARGE SCALE GENOMIC DNA]</scope>
    <source>
        <strain evidence="3 4">66/93</strain>
    </source>
</reference>
<feature type="transmembrane region" description="Helical" evidence="2">
    <location>
        <begin position="51"/>
        <end position="75"/>
    </location>
</feature>
<organism evidence="3 4">
    <name type="scientific">Nocardiopsis tropica</name>
    <dbReference type="NCBI Taxonomy" id="109330"/>
    <lineage>
        <taxon>Bacteria</taxon>
        <taxon>Bacillati</taxon>
        <taxon>Actinomycetota</taxon>
        <taxon>Actinomycetes</taxon>
        <taxon>Streptosporangiales</taxon>
        <taxon>Nocardiopsidaceae</taxon>
        <taxon>Nocardiopsis</taxon>
    </lineage>
</organism>
<feature type="region of interest" description="Disordered" evidence="1">
    <location>
        <begin position="1"/>
        <end position="38"/>
    </location>
</feature>
<sequence>MRTMSGAVTGRGGEGPGGGPPGAGPGRPRTAAAGSRGSGPLTGRALTFGRLSWFTALRLLVNPFLLVAGALAVLMTLSTANQPLVHTRSDLYESAMTSALIVALGLFAAVTFPAIREVRYGRSPVGPLGRAGRFLAVGAGAALVGWACVAALLALDAWQYAEPLPGLVHPLSHLTPFVVVLVGPAGAMALVAWTRSYTPLLLIALVVPTYGLYTITAFDTTQSVDRVVARVQSLTLMAVDPFPVHSPGVPVLVQLYAAYLGLAVLGMVALALAATGRRASRAAALGTALVLLAGAGGTAAHGATAYTWGVPVSDRLLYGADTVSCRTREGVTYCPMPGYEPWVEQWHAVLGPVLTALPEAAADDMPVVWQDSTRFDRDPAGLPRSRVVVYDVRFTDGPWWRLDILDGTARAVFGLAPLWESLCRADGQSRLLLAAWMAGLDPQSGDGDRRSRSGVFLGEYSPSQQDLEVLHVLLELPEERVFEVLRDHWEELSSPRGRTEELAGLLGIPLRGSPHEGPAQRDWERLFAGTDMAYHASPASGPVCA</sequence>
<name>A0ABU7L0N2_9ACTN</name>
<feature type="transmembrane region" description="Helical" evidence="2">
    <location>
        <begin position="200"/>
        <end position="218"/>
    </location>
</feature>
<gene>
    <name evidence="3" type="ORF">Q8A49_31870</name>
</gene>
<evidence type="ECO:0000313" key="4">
    <source>
        <dbReference type="Proteomes" id="UP001348641"/>
    </source>
</evidence>
<proteinExistence type="predicted"/>
<dbReference type="RefSeq" id="WP_344098397.1">
    <property type="nucleotide sequence ID" value="NZ_BAAAJA010000032.1"/>
</dbReference>
<feature type="transmembrane region" description="Helical" evidence="2">
    <location>
        <begin position="282"/>
        <end position="308"/>
    </location>
</feature>
<feature type="transmembrane region" description="Helical" evidence="2">
    <location>
        <begin position="134"/>
        <end position="154"/>
    </location>
</feature>
<evidence type="ECO:0000313" key="3">
    <source>
        <dbReference type="EMBL" id="MEE2055106.1"/>
    </source>
</evidence>
<protein>
    <recommendedName>
        <fullName evidence="5">ABC transporter permease</fullName>
    </recommendedName>
</protein>
<keyword evidence="2" id="KW-1133">Transmembrane helix</keyword>
<evidence type="ECO:0000256" key="1">
    <source>
        <dbReference type="SAM" id="MobiDB-lite"/>
    </source>
</evidence>
<feature type="transmembrane region" description="Helical" evidence="2">
    <location>
        <begin position="174"/>
        <end position="193"/>
    </location>
</feature>
<keyword evidence="2" id="KW-0812">Transmembrane</keyword>
<evidence type="ECO:0000256" key="2">
    <source>
        <dbReference type="SAM" id="Phobius"/>
    </source>
</evidence>